<dbReference type="VEuPathDB" id="FungiDB:BON22_1335"/>
<evidence type="ECO:0000259" key="1">
    <source>
        <dbReference type="Pfam" id="PF01423"/>
    </source>
</evidence>
<dbReference type="GO" id="GO:0016740">
    <property type="term" value="F:transferase activity"/>
    <property type="evidence" value="ECO:0007669"/>
    <property type="project" value="UniProtKB-KW"/>
</dbReference>
<keyword evidence="3" id="KW-0808">Transferase</keyword>
<dbReference type="Proteomes" id="UP000189513">
    <property type="component" value="Unassembled WGS sequence"/>
</dbReference>
<evidence type="ECO:0000313" key="2">
    <source>
        <dbReference type="EMBL" id="CDR42998.1"/>
    </source>
</evidence>
<proteinExistence type="predicted"/>
<dbReference type="OMA" id="ENGKWMS"/>
<dbReference type="OrthoDB" id="368909at2759"/>
<evidence type="ECO:0000313" key="3">
    <source>
        <dbReference type="EMBL" id="ONH68923.1"/>
    </source>
</evidence>
<dbReference type="EMBL" id="MPUK01000002">
    <property type="protein sequence ID" value="ONH68923.1"/>
    <property type="molecule type" value="Genomic_DNA"/>
</dbReference>
<organism evidence="2">
    <name type="scientific">Cyberlindnera fabianii</name>
    <name type="common">Yeast</name>
    <name type="synonym">Hansenula fabianii</name>
    <dbReference type="NCBI Taxonomy" id="36022"/>
    <lineage>
        <taxon>Eukaryota</taxon>
        <taxon>Fungi</taxon>
        <taxon>Dikarya</taxon>
        <taxon>Ascomycota</taxon>
        <taxon>Saccharomycotina</taxon>
        <taxon>Saccharomycetes</taxon>
        <taxon>Phaffomycetales</taxon>
        <taxon>Phaffomycetaceae</taxon>
        <taxon>Cyberlindnera</taxon>
    </lineage>
</organism>
<sequence length="93" mass="10341">MTENLDFLQASDLIGNQLKITVKDGRRLTGILLALDNKPNLLVNNVIEHTDDGAGSERQRELGLVSVAVTSLEKVEILKEDLDKTVEWKSKLL</sequence>
<dbReference type="Gene3D" id="2.30.30.100">
    <property type="match status" value="1"/>
</dbReference>
<dbReference type="AlphaFoldDB" id="A0A061B7Z1"/>
<reference evidence="3" key="3">
    <citation type="submission" date="2017-01" db="EMBL/GenBank/DDBJ databases">
        <authorList>
            <person name="Mah S.A."/>
            <person name="Swanson W.J."/>
            <person name="Moy G.W."/>
            <person name="Vacquier V.D."/>
        </authorList>
    </citation>
    <scope>NUCLEOTIDE SEQUENCE [LARGE SCALE GENOMIC DNA]</scope>
    <source>
        <strain evidence="3">65</strain>
    </source>
</reference>
<reference evidence="2" key="1">
    <citation type="journal article" date="2014" name="Genome Announc.">
        <title>Genome sequence of the yeast Cyberlindnera fabianii (Hansenula fabianii).</title>
        <authorList>
            <person name="Freel K.C."/>
            <person name="Sarilar V."/>
            <person name="Neuveglise C."/>
            <person name="Devillers H."/>
            <person name="Friedrich A."/>
            <person name="Schacherer J."/>
        </authorList>
    </citation>
    <scope>NUCLEOTIDE SEQUENCE</scope>
    <source>
        <strain evidence="2">YJS4271</strain>
    </source>
</reference>
<dbReference type="SUPFAM" id="SSF50182">
    <property type="entry name" value="Sm-like ribonucleoproteins"/>
    <property type="match status" value="1"/>
</dbReference>
<feature type="domain" description="Sm" evidence="1">
    <location>
        <begin position="11"/>
        <end position="67"/>
    </location>
</feature>
<dbReference type="Pfam" id="PF01423">
    <property type="entry name" value="LSM"/>
    <property type="match status" value="1"/>
</dbReference>
<keyword evidence="4" id="KW-1185">Reference proteome</keyword>
<dbReference type="EMBL" id="LK052895">
    <property type="protein sequence ID" value="CDR42998.1"/>
    <property type="molecule type" value="Genomic_DNA"/>
</dbReference>
<accession>A0A061B7Z1</accession>
<dbReference type="InterPro" id="IPR010920">
    <property type="entry name" value="LSM_dom_sf"/>
</dbReference>
<evidence type="ECO:0000313" key="4">
    <source>
        <dbReference type="Proteomes" id="UP000189513"/>
    </source>
</evidence>
<protein>
    <submittedName>
        <fullName evidence="2">CYFA0S10e04654g1_1</fullName>
    </submittedName>
    <submittedName>
        <fullName evidence="3">N-alpha-acetyltransferase 38, NatC auxiliary subunit</fullName>
    </submittedName>
</protein>
<dbReference type="GO" id="GO:0032991">
    <property type="term" value="C:protein-containing complex"/>
    <property type="evidence" value="ECO:0007669"/>
    <property type="project" value="UniProtKB-ARBA"/>
</dbReference>
<dbReference type="InterPro" id="IPR001163">
    <property type="entry name" value="Sm_dom_euk/arc"/>
</dbReference>
<name>A0A061B7Z1_CYBFA</name>
<gene>
    <name evidence="3" type="ORF">BON22_1335</name>
    <name evidence="2" type="ORF">CYFA0S_10e04654g</name>
</gene>
<reference evidence="4" key="2">
    <citation type="journal article" date="2017" name="Genome Announc.">
        <title>Genome sequences of Cyberlindnera fabianii 65, Pichia kudriavzevii 129, and Saccharomyces cerevisiae 131 isolated from fermented masau fruits in Zimbabwe.</title>
        <authorList>
            <person name="van Rijswijck I.M.H."/>
            <person name="Derks M.F.L."/>
            <person name="Abee T."/>
            <person name="de Ridder D."/>
            <person name="Smid E.J."/>
        </authorList>
    </citation>
    <scope>NUCLEOTIDE SEQUENCE [LARGE SCALE GENOMIC DNA]</scope>
    <source>
        <strain evidence="4">65</strain>
    </source>
</reference>